<dbReference type="InterPro" id="IPR013785">
    <property type="entry name" value="Aldolase_TIM"/>
</dbReference>
<accession>A0A0L8APK8</accession>
<evidence type="ECO:0000256" key="4">
    <source>
        <dbReference type="ARBA" id="ARBA00022617"/>
    </source>
</evidence>
<dbReference type="SFLD" id="SFLDF00562">
    <property type="entry name" value="HemN-like__clustered_with_heat"/>
    <property type="match status" value="1"/>
</dbReference>
<evidence type="ECO:0000313" key="13">
    <source>
        <dbReference type="Proteomes" id="UP000036908"/>
    </source>
</evidence>
<evidence type="ECO:0000256" key="5">
    <source>
        <dbReference type="ARBA" id="ARBA00022691"/>
    </source>
</evidence>
<sequence length="379" mass="43713">MAGLYIHIPFCKKACHYCDFHFTQSLGQMDCMVNAICKELEMQADYLNGEAINTIYFGGGTPSLMSEDQLKRIMKQIQHTFNLASNPEITLEANPDDLDGDQLKSLYASGINRLSMGIQSFHEPHLKWMNRQHTAEQAEMCFYNARKAGFENISVDLIYALPHHNHDIWERDLMKVIHMRPEHISSYCLTIEPKTAFGHLVSKGKMKDVEEEYAAQQFEILTETLARYGFEQYEISNFAQPGYESKHNGNYWKQEKYLGIGPSAHSFNGHFKQANVSNNAKYIKGINDGIIPFEKIILTKEDQINEYILTSLRTKWGCDTEWLKQKHKVDLLKMHEDYLMRIDYKGMIQVEDGCITLTNNGKLLADKIASDLFVYDEFS</sequence>
<dbReference type="PANTHER" id="PTHR13932:SF5">
    <property type="entry name" value="RADICAL S-ADENOSYL METHIONINE DOMAIN-CONTAINING PROTEIN 1, MITOCHONDRIAL"/>
    <property type="match status" value="1"/>
</dbReference>
<dbReference type="NCBIfam" id="TIGR00539">
    <property type="entry name" value="hemN_rel"/>
    <property type="match status" value="1"/>
</dbReference>
<dbReference type="InterPro" id="IPR058240">
    <property type="entry name" value="rSAM_sf"/>
</dbReference>
<dbReference type="PROSITE" id="PS51918">
    <property type="entry name" value="RADICAL_SAM"/>
    <property type="match status" value="1"/>
</dbReference>
<proteinExistence type="inferred from homology"/>
<dbReference type="InterPro" id="IPR006638">
    <property type="entry name" value="Elp3/MiaA/NifB-like_rSAM"/>
</dbReference>
<comment type="cofactor">
    <cofactor evidence="1">
        <name>[4Fe-4S] cluster</name>
        <dbReference type="ChEBI" id="CHEBI:49883"/>
    </cofactor>
</comment>
<dbReference type="InterPro" id="IPR010723">
    <property type="entry name" value="HemN_C"/>
</dbReference>
<evidence type="ECO:0000256" key="10">
    <source>
        <dbReference type="RuleBase" id="RU364116"/>
    </source>
</evidence>
<comment type="caution">
    <text evidence="12">The sequence shown here is derived from an EMBL/GenBank/DDBJ whole genome shotgun (WGS) entry which is preliminary data.</text>
</comment>
<dbReference type="InterPro" id="IPR034505">
    <property type="entry name" value="Coproporphyrinogen-III_oxidase"/>
</dbReference>
<evidence type="ECO:0000259" key="11">
    <source>
        <dbReference type="PROSITE" id="PS51918"/>
    </source>
</evidence>
<dbReference type="GO" id="GO:0046872">
    <property type="term" value="F:metal ion binding"/>
    <property type="evidence" value="ECO:0007669"/>
    <property type="project" value="UniProtKB-UniRule"/>
</dbReference>
<dbReference type="Pfam" id="PF06969">
    <property type="entry name" value="HemN_C"/>
    <property type="match status" value="1"/>
</dbReference>
<keyword evidence="13" id="KW-1185">Reference proteome</keyword>
<dbReference type="GO" id="GO:0006779">
    <property type="term" value="P:porphyrin-containing compound biosynthetic process"/>
    <property type="evidence" value="ECO:0007669"/>
    <property type="project" value="InterPro"/>
</dbReference>
<dbReference type="GO" id="GO:0005737">
    <property type="term" value="C:cytoplasm"/>
    <property type="evidence" value="ECO:0007669"/>
    <property type="project" value="UniProtKB-SubCell"/>
</dbReference>
<dbReference type="RefSeq" id="WP_053222343.1">
    <property type="nucleotide sequence ID" value="NZ_JSVA01000004.1"/>
</dbReference>
<dbReference type="AlphaFoldDB" id="A0A0L8APK8"/>
<keyword evidence="9 10" id="KW-0143">Chaperone</keyword>
<keyword evidence="5 10" id="KW-0949">S-adenosyl-L-methionine</keyword>
<dbReference type="SFLD" id="SFLDG01065">
    <property type="entry name" value="anaerobic_coproporphyrinogen-I"/>
    <property type="match status" value="1"/>
</dbReference>
<dbReference type="SMART" id="SM00729">
    <property type="entry name" value="Elp3"/>
    <property type="match status" value="1"/>
</dbReference>
<comment type="subcellular location">
    <subcellularLocation>
        <location evidence="10">Cytoplasm</location>
    </subcellularLocation>
</comment>
<dbReference type="Proteomes" id="UP000036908">
    <property type="component" value="Unassembled WGS sequence"/>
</dbReference>
<evidence type="ECO:0000256" key="6">
    <source>
        <dbReference type="ARBA" id="ARBA00022723"/>
    </source>
</evidence>
<evidence type="ECO:0000256" key="9">
    <source>
        <dbReference type="ARBA" id="ARBA00023186"/>
    </source>
</evidence>
<dbReference type="OrthoDB" id="9808022at2"/>
<dbReference type="SFLD" id="SFLDG01082">
    <property type="entry name" value="B12-binding_domain_containing"/>
    <property type="match status" value="1"/>
</dbReference>
<keyword evidence="6 10" id="KW-0479">Metal-binding</keyword>
<gene>
    <name evidence="12" type="ORF">OB69_03750</name>
</gene>
<evidence type="ECO:0000256" key="8">
    <source>
        <dbReference type="ARBA" id="ARBA00023014"/>
    </source>
</evidence>
<evidence type="ECO:0000256" key="7">
    <source>
        <dbReference type="ARBA" id="ARBA00023004"/>
    </source>
</evidence>
<keyword evidence="7 10" id="KW-0408">Iron</keyword>
<dbReference type="PATRIC" id="fig|1566026.4.peg.2521"/>
<keyword evidence="4 10" id="KW-0349">Heme</keyword>
<dbReference type="SFLD" id="SFLDF00288">
    <property type="entry name" value="HemN-like__clustered_with_nucl"/>
    <property type="match status" value="1"/>
</dbReference>
<dbReference type="Gene3D" id="3.20.20.70">
    <property type="entry name" value="Aldolase class I"/>
    <property type="match status" value="1"/>
</dbReference>
<evidence type="ECO:0000256" key="1">
    <source>
        <dbReference type="ARBA" id="ARBA00001966"/>
    </source>
</evidence>
<evidence type="ECO:0000256" key="2">
    <source>
        <dbReference type="ARBA" id="ARBA00006100"/>
    </source>
</evidence>
<dbReference type="InterPro" id="IPR004559">
    <property type="entry name" value="HemW-like"/>
</dbReference>
<organism evidence="12 13">
    <name type="scientific">Roseivirga seohaensis subsp. aquiponti</name>
    <dbReference type="NCBI Taxonomy" id="1566026"/>
    <lineage>
        <taxon>Bacteria</taxon>
        <taxon>Pseudomonadati</taxon>
        <taxon>Bacteroidota</taxon>
        <taxon>Cytophagia</taxon>
        <taxon>Cytophagales</taxon>
        <taxon>Roseivirgaceae</taxon>
        <taxon>Roseivirga</taxon>
    </lineage>
</organism>
<dbReference type="EMBL" id="JSVA01000004">
    <property type="protein sequence ID" value="KOF04107.1"/>
    <property type="molecule type" value="Genomic_DNA"/>
</dbReference>
<feature type="domain" description="Radical SAM core" evidence="11">
    <location>
        <begin position="1"/>
        <end position="231"/>
    </location>
</feature>
<comment type="function">
    <text evidence="10">Probably acts as a heme chaperone, transferring heme to an unknown acceptor. Binds one molecule of heme per monomer, possibly covalently. Binds 1 [4Fe-4S] cluster. The cluster is coordinated with 3 cysteines and an exchangeable S-adenosyl-L-methionine.</text>
</comment>
<comment type="similarity">
    <text evidence="2">Belongs to the anaerobic coproporphyrinogen-III oxidase family. HemW subfamily.</text>
</comment>
<keyword evidence="8 10" id="KW-0411">Iron-sulfur</keyword>
<dbReference type="SUPFAM" id="SSF102114">
    <property type="entry name" value="Radical SAM enzymes"/>
    <property type="match status" value="1"/>
</dbReference>
<evidence type="ECO:0000256" key="3">
    <source>
        <dbReference type="ARBA" id="ARBA00017228"/>
    </source>
</evidence>
<dbReference type="GO" id="GO:0051539">
    <property type="term" value="F:4 iron, 4 sulfur cluster binding"/>
    <property type="evidence" value="ECO:0007669"/>
    <property type="project" value="UniProtKB-UniRule"/>
</dbReference>
<dbReference type="Pfam" id="PF04055">
    <property type="entry name" value="Radical_SAM"/>
    <property type="match status" value="1"/>
</dbReference>
<dbReference type="PANTHER" id="PTHR13932">
    <property type="entry name" value="COPROPORPHYRINIGEN III OXIDASE"/>
    <property type="match status" value="1"/>
</dbReference>
<keyword evidence="10" id="KW-0004">4Fe-4S</keyword>
<evidence type="ECO:0000313" key="12">
    <source>
        <dbReference type="EMBL" id="KOF04107.1"/>
    </source>
</evidence>
<dbReference type="GO" id="GO:0004109">
    <property type="term" value="F:coproporphyrinogen oxidase activity"/>
    <property type="evidence" value="ECO:0007669"/>
    <property type="project" value="InterPro"/>
</dbReference>
<name>A0A0L8APK8_9BACT</name>
<reference evidence="13" key="1">
    <citation type="submission" date="2014-11" db="EMBL/GenBank/DDBJ databases">
        <title>Genome sequencing of Roseivirga sp. D-25.</title>
        <authorList>
            <person name="Selvaratnam C."/>
            <person name="Thevarajoo S."/>
            <person name="Goh K.M."/>
            <person name="Eee R."/>
            <person name="Chan K.-G."/>
            <person name="Chong C.S."/>
        </authorList>
    </citation>
    <scope>NUCLEOTIDE SEQUENCE [LARGE SCALE GENOMIC DNA]</scope>
    <source>
        <strain evidence="13">D-25</strain>
    </source>
</reference>
<keyword evidence="10" id="KW-0963">Cytoplasm</keyword>
<dbReference type="SFLD" id="SFLDS00029">
    <property type="entry name" value="Radical_SAM"/>
    <property type="match status" value="1"/>
</dbReference>
<protein>
    <recommendedName>
        <fullName evidence="3 10">Heme chaperone HemW</fullName>
    </recommendedName>
</protein>
<dbReference type="InterPro" id="IPR007197">
    <property type="entry name" value="rSAM"/>
</dbReference>